<dbReference type="PANTHER" id="PTHR24321">
    <property type="entry name" value="DEHYDROGENASES, SHORT CHAIN"/>
    <property type="match status" value="1"/>
</dbReference>
<dbReference type="InterPro" id="IPR020904">
    <property type="entry name" value="Sc_DH/Rdtase_CS"/>
</dbReference>
<evidence type="ECO:0000313" key="4">
    <source>
        <dbReference type="EMBL" id="KAK5054945.1"/>
    </source>
</evidence>
<dbReference type="PRINTS" id="PR00080">
    <property type="entry name" value="SDRFAMILY"/>
</dbReference>
<evidence type="ECO:0008006" key="6">
    <source>
        <dbReference type="Google" id="ProtNLM"/>
    </source>
</evidence>
<dbReference type="PROSITE" id="PS00061">
    <property type="entry name" value="ADH_SHORT"/>
    <property type="match status" value="1"/>
</dbReference>
<accession>A0ABR0J2J1</accession>
<keyword evidence="3" id="KW-0560">Oxidoreductase</keyword>
<dbReference type="PRINTS" id="PR00081">
    <property type="entry name" value="GDHRDH"/>
</dbReference>
<dbReference type="Proteomes" id="UP001345691">
    <property type="component" value="Unassembled WGS sequence"/>
</dbReference>
<dbReference type="EMBL" id="JAVRRF010000021">
    <property type="protein sequence ID" value="KAK5054945.1"/>
    <property type="molecule type" value="Genomic_DNA"/>
</dbReference>
<gene>
    <name evidence="4" type="ORF">LTR69_008513</name>
</gene>
<proteinExistence type="inferred from homology"/>
<dbReference type="CDD" id="cd05233">
    <property type="entry name" value="SDR_c"/>
    <property type="match status" value="1"/>
</dbReference>
<name>A0ABR0J2J1_9EURO</name>
<dbReference type="InterPro" id="IPR036291">
    <property type="entry name" value="NAD(P)-bd_dom_sf"/>
</dbReference>
<dbReference type="InterPro" id="IPR002347">
    <property type="entry name" value="SDR_fam"/>
</dbReference>
<sequence>MAFLHGQVIAVTGGASGIGLATSKLLAERGAILSIADTNQERLDAALSTFAGEGHIATAVDVRFSSQVNAWIETTVKKLGKLNGAVNLAGVLQKPRPLAEVSDEDWDVTIDTNAKGVFFCMRAQVKHLEDGGSIVNATSGAGLTGVATSSVYSASKHAVIGLTKSAAKEVGDRSIRINCVAPGVIATPMVKTVEKQLGHDLATKQQALDRQADPIEVAKVIAFLLSDEASFVTGSTYNGHCIPLTLEDEVD</sequence>
<dbReference type="PANTHER" id="PTHR24321:SF8">
    <property type="entry name" value="ESTRADIOL 17-BETA-DEHYDROGENASE 8-RELATED"/>
    <property type="match status" value="1"/>
</dbReference>
<evidence type="ECO:0000256" key="2">
    <source>
        <dbReference type="ARBA" id="ARBA00022857"/>
    </source>
</evidence>
<evidence type="ECO:0000256" key="3">
    <source>
        <dbReference type="ARBA" id="ARBA00023002"/>
    </source>
</evidence>
<evidence type="ECO:0000256" key="1">
    <source>
        <dbReference type="ARBA" id="ARBA00006484"/>
    </source>
</evidence>
<dbReference type="Pfam" id="PF13561">
    <property type="entry name" value="adh_short_C2"/>
    <property type="match status" value="1"/>
</dbReference>
<reference evidence="4 5" key="1">
    <citation type="submission" date="2023-08" db="EMBL/GenBank/DDBJ databases">
        <title>Black Yeasts Isolated from many extreme environments.</title>
        <authorList>
            <person name="Coleine C."/>
            <person name="Stajich J.E."/>
            <person name="Selbmann L."/>
        </authorList>
    </citation>
    <scope>NUCLEOTIDE SEQUENCE [LARGE SCALE GENOMIC DNA]</scope>
    <source>
        <strain evidence="4 5">CCFEE 6328</strain>
    </source>
</reference>
<comment type="similarity">
    <text evidence="1">Belongs to the short-chain dehydrogenases/reductases (SDR) family.</text>
</comment>
<keyword evidence="2" id="KW-0521">NADP</keyword>
<protein>
    <recommendedName>
        <fullName evidence="6">Levodione reductase</fullName>
    </recommendedName>
</protein>
<keyword evidence="5" id="KW-1185">Reference proteome</keyword>
<organism evidence="4 5">
    <name type="scientific">Exophiala sideris</name>
    <dbReference type="NCBI Taxonomy" id="1016849"/>
    <lineage>
        <taxon>Eukaryota</taxon>
        <taxon>Fungi</taxon>
        <taxon>Dikarya</taxon>
        <taxon>Ascomycota</taxon>
        <taxon>Pezizomycotina</taxon>
        <taxon>Eurotiomycetes</taxon>
        <taxon>Chaetothyriomycetidae</taxon>
        <taxon>Chaetothyriales</taxon>
        <taxon>Herpotrichiellaceae</taxon>
        <taxon>Exophiala</taxon>
    </lineage>
</organism>
<dbReference type="SUPFAM" id="SSF51735">
    <property type="entry name" value="NAD(P)-binding Rossmann-fold domains"/>
    <property type="match status" value="1"/>
</dbReference>
<comment type="caution">
    <text evidence="4">The sequence shown here is derived from an EMBL/GenBank/DDBJ whole genome shotgun (WGS) entry which is preliminary data.</text>
</comment>
<dbReference type="Gene3D" id="3.40.50.720">
    <property type="entry name" value="NAD(P)-binding Rossmann-like Domain"/>
    <property type="match status" value="1"/>
</dbReference>
<evidence type="ECO:0000313" key="5">
    <source>
        <dbReference type="Proteomes" id="UP001345691"/>
    </source>
</evidence>